<dbReference type="RefSeq" id="WP_084372713.1">
    <property type="nucleotide sequence ID" value="NZ_FWYF01000002.1"/>
</dbReference>
<dbReference type="EMBL" id="FWYF01000002">
    <property type="protein sequence ID" value="SMD34488.1"/>
    <property type="molecule type" value="Genomic_DNA"/>
</dbReference>
<gene>
    <name evidence="3" type="ORF">SAMN04488029_2036</name>
</gene>
<feature type="compositionally biased region" description="Low complexity" evidence="1">
    <location>
        <begin position="223"/>
        <end position="234"/>
    </location>
</feature>
<keyword evidence="2" id="KW-0732">Signal</keyword>
<evidence type="ECO:0000313" key="3">
    <source>
        <dbReference type="EMBL" id="SMD34488.1"/>
    </source>
</evidence>
<organism evidence="3 4">
    <name type="scientific">Reichenbachiella faecimaris</name>
    <dbReference type="NCBI Taxonomy" id="692418"/>
    <lineage>
        <taxon>Bacteria</taxon>
        <taxon>Pseudomonadati</taxon>
        <taxon>Bacteroidota</taxon>
        <taxon>Cytophagia</taxon>
        <taxon>Cytophagales</taxon>
        <taxon>Reichenbachiellaceae</taxon>
        <taxon>Reichenbachiella</taxon>
    </lineage>
</organism>
<proteinExistence type="predicted"/>
<accession>A0A1W2GDT4</accession>
<evidence type="ECO:0000313" key="4">
    <source>
        <dbReference type="Proteomes" id="UP000192472"/>
    </source>
</evidence>
<sequence length="1649" mass="186778">MVWHRRIYFLLFFTLSAGLAQAQYFRFSPEPDQFVEDVVRNIEAIGTEPAKKVAYDFRNAWTSSINDDQKASIIELCRKMEDRRFATRPYHEYFFSLITYALTQENANPAELSEILDICHYAVDQYERKEVAEFFKSLTFFFARGALYHSHYNKLSTSGGSYKVVLLEENLPEQEATEAPVEEEEFISEEEIVQEEPASENWGADDGWGSDDGWGADDGDDGWGSNDGWGSDDSFGGGDSFGSEEVVETPTEEKKPLVLERQVYSLEKIDHVAEMQANDKDPILAGPALQLTGIEFKIATPYDTLTVTNASGTFLLKDQTFVGTSGEVDWPNDLRGTDGAVVILEGYTFNVKFPRLKTSRAKLKYPELFNGEAPGAFYFKSGKRLVHEEKLYPQFISHYSDLELSLSDDHLKYKGGFAMKGAKKFGASVSKNPSTIEGLGKGRSFTAKAEEYAFEDSLILSNEASFVLYHGSDSIYHHAVRFDYDQAISKLTLLKDRGEYKNTYFFSSFFKLEFKADMIEWQLESDSIDISILNAKNIVPALFESEEYFNPLRYKKMTGLYEFHPVRAVVEFARLVQSSEYNLLEMQEHFGIKPELAASAMHFLKQNNYILFDEENLQIKVLRKAFHYVMAYTKQKDFDNILISSLNPKGSNASLNFETGEMEVRGVSRIVVTPDEDVRITPDSSRITLLKDKDIKFSGGVNAGDFSYQGKDFFFNYDEYLIQMPVIDSMRIQVDFHDGDESHKTSLSNHLTQTSGTLYINHPKNKAGVREYAQYPFFVSDSEAIVYFDSPDILDGAYDKSIYFVVPPFEMDSINRDDPEGIAFKGTFFSGGIIPPIAENLIIMPDRSLGFEHIIPTEGYPLYKGEGILYDSLSLNADGLRADGRIDYRTTTVNSDDFIFYMDSVSAVGQEGIIREGKMDEASYPEAVLADYKMLWKPLKDSMYIANRNEPFQFYNATASLDGKANITAAGVYGSGTMLSRGSRSISDEFHFSQYEYSSRHAEFEILTDNPDKPAMKGDDIALNFNLLDNIATVRPEQEGVAAIGFPYAQMKTSITEATWYLDSDRIAMVKPEEVDIMSSYFYTTREELDSLAFNATNAFYDINTFELNIQGIPYIKVADAEIIPDQNETTIYENAVLRPFENAKLKIDTLNGYHNLFDGHITVISSKKFEGYATYELVNAAQDTFAIKFDSFELKGFQVGRNKYDSMTVSGGTVLESQKLQPSPGFFFAGDVTMYADRKNLEMEGQVKPHIKSLGEFDYWINYNVPEGQDQVIIDVDTATTITGQPIVAGLLYNSVSYELYMSYVHDKIRDADEYVFKAGGLLSYVDSLKEFRIEDPTKTSNESYAGRSFIYNDSTRQLLFEGPASFIKNVPEFSMEATVLGYAKPDSNTYFMDAMLALDMKLHPTVITSMTANITDIVAQIGPDVAHSNSIEVMYKLADMIGDAATKNYENNFMNEYMALAESSPSVTKTLFISNVDLAWSHRHRAFYNTSKLGLSHILQTDINALSDGFLEIKKSDDGDDIVHLFLQIAPSTWYFFSYEHSRLMMYSSNNDFNNFVTENSKIASTGLGEYTTVLGDEFEVLKFVNDFRNRYYGINEAYNLEYPEETHLEEDVYQTIDEGTDAPQEAPVEEDYNTFEELDEDEDDGF</sequence>
<name>A0A1W2GDT4_REIFA</name>
<dbReference type="Proteomes" id="UP000192472">
    <property type="component" value="Unassembled WGS sequence"/>
</dbReference>
<feature type="compositionally biased region" description="Acidic residues" evidence="1">
    <location>
        <begin position="173"/>
        <end position="198"/>
    </location>
</feature>
<feature type="compositionally biased region" description="Low complexity" evidence="1">
    <location>
        <begin position="199"/>
        <end position="213"/>
    </location>
</feature>
<protein>
    <submittedName>
        <fullName evidence="3">Uncharacterized protein</fullName>
    </submittedName>
</protein>
<feature type="region of interest" description="Disordered" evidence="1">
    <location>
        <begin position="173"/>
        <end position="254"/>
    </location>
</feature>
<dbReference type="STRING" id="692418.SAMN04488029_2036"/>
<dbReference type="OrthoDB" id="1465441at2"/>
<feature type="signal peptide" evidence="2">
    <location>
        <begin position="1"/>
        <end position="22"/>
    </location>
</feature>
<feature type="compositionally biased region" description="Acidic residues" evidence="1">
    <location>
        <begin position="1630"/>
        <end position="1649"/>
    </location>
</feature>
<feature type="region of interest" description="Disordered" evidence="1">
    <location>
        <begin position="1622"/>
        <end position="1649"/>
    </location>
</feature>
<feature type="chain" id="PRO_5013320663" evidence="2">
    <location>
        <begin position="23"/>
        <end position="1649"/>
    </location>
</feature>
<evidence type="ECO:0000256" key="1">
    <source>
        <dbReference type="SAM" id="MobiDB-lite"/>
    </source>
</evidence>
<keyword evidence="4" id="KW-1185">Reference proteome</keyword>
<evidence type="ECO:0000256" key="2">
    <source>
        <dbReference type="SAM" id="SignalP"/>
    </source>
</evidence>
<reference evidence="3 4" key="1">
    <citation type="submission" date="2017-04" db="EMBL/GenBank/DDBJ databases">
        <authorList>
            <person name="Afonso C.L."/>
            <person name="Miller P.J."/>
            <person name="Scott M.A."/>
            <person name="Spackman E."/>
            <person name="Goraichik I."/>
            <person name="Dimitrov K.M."/>
            <person name="Suarez D.L."/>
            <person name="Swayne D.E."/>
        </authorList>
    </citation>
    <scope>NUCLEOTIDE SEQUENCE [LARGE SCALE GENOMIC DNA]</scope>
    <source>
        <strain evidence="3 4">DSM 26133</strain>
    </source>
</reference>